<accession>A0A2Z7CVQ8</accession>
<feature type="compositionally biased region" description="Polar residues" evidence="1">
    <location>
        <begin position="1"/>
        <end position="10"/>
    </location>
</feature>
<dbReference type="EMBL" id="KQ991962">
    <property type="protein sequence ID" value="KZV51171.1"/>
    <property type="molecule type" value="Genomic_DNA"/>
</dbReference>
<evidence type="ECO:0000313" key="2">
    <source>
        <dbReference type="EMBL" id="KZV51171.1"/>
    </source>
</evidence>
<name>A0A2Z7CVQ8_9LAMI</name>
<organism evidence="2 3">
    <name type="scientific">Dorcoceras hygrometricum</name>
    <dbReference type="NCBI Taxonomy" id="472368"/>
    <lineage>
        <taxon>Eukaryota</taxon>
        <taxon>Viridiplantae</taxon>
        <taxon>Streptophyta</taxon>
        <taxon>Embryophyta</taxon>
        <taxon>Tracheophyta</taxon>
        <taxon>Spermatophyta</taxon>
        <taxon>Magnoliopsida</taxon>
        <taxon>eudicotyledons</taxon>
        <taxon>Gunneridae</taxon>
        <taxon>Pentapetalae</taxon>
        <taxon>asterids</taxon>
        <taxon>lamiids</taxon>
        <taxon>Lamiales</taxon>
        <taxon>Gesneriaceae</taxon>
        <taxon>Didymocarpoideae</taxon>
        <taxon>Trichosporeae</taxon>
        <taxon>Loxocarpinae</taxon>
        <taxon>Dorcoceras</taxon>
    </lineage>
</organism>
<sequence>MTSAVMSSQSADEESSAGALSEDGISRQLLFTSSWCLELPIAKRCRSNKLERQRFAFALRFSRWFLQRWIQQKRKYKRIQKSRKMLPVASKLQRYESSRSDEPVAKQLTIYEELSKLDVNC</sequence>
<gene>
    <name evidence="2" type="ORF">F511_19721</name>
</gene>
<protein>
    <submittedName>
        <fullName evidence="2">Uncharacterized protein</fullName>
    </submittedName>
</protein>
<feature type="region of interest" description="Disordered" evidence="1">
    <location>
        <begin position="1"/>
        <end position="20"/>
    </location>
</feature>
<evidence type="ECO:0000256" key="1">
    <source>
        <dbReference type="SAM" id="MobiDB-lite"/>
    </source>
</evidence>
<reference evidence="2 3" key="1">
    <citation type="journal article" date="2015" name="Proc. Natl. Acad. Sci. U.S.A.">
        <title>The resurrection genome of Boea hygrometrica: A blueprint for survival of dehydration.</title>
        <authorList>
            <person name="Xiao L."/>
            <person name="Yang G."/>
            <person name="Zhang L."/>
            <person name="Yang X."/>
            <person name="Zhao S."/>
            <person name="Ji Z."/>
            <person name="Zhou Q."/>
            <person name="Hu M."/>
            <person name="Wang Y."/>
            <person name="Chen M."/>
            <person name="Xu Y."/>
            <person name="Jin H."/>
            <person name="Xiao X."/>
            <person name="Hu G."/>
            <person name="Bao F."/>
            <person name="Hu Y."/>
            <person name="Wan P."/>
            <person name="Li L."/>
            <person name="Deng X."/>
            <person name="Kuang T."/>
            <person name="Xiang C."/>
            <person name="Zhu J.K."/>
            <person name="Oliver M.J."/>
            <person name="He Y."/>
        </authorList>
    </citation>
    <scope>NUCLEOTIDE SEQUENCE [LARGE SCALE GENOMIC DNA]</scope>
    <source>
        <strain evidence="3">cv. XS01</strain>
    </source>
</reference>
<proteinExistence type="predicted"/>
<dbReference type="AlphaFoldDB" id="A0A2Z7CVQ8"/>
<keyword evidence="3" id="KW-1185">Reference proteome</keyword>
<evidence type="ECO:0000313" key="3">
    <source>
        <dbReference type="Proteomes" id="UP000250235"/>
    </source>
</evidence>
<dbReference type="Proteomes" id="UP000250235">
    <property type="component" value="Unassembled WGS sequence"/>
</dbReference>